<dbReference type="EMBL" id="RFFH01000014">
    <property type="protein sequence ID" value="RMI29527.1"/>
    <property type="molecule type" value="Genomic_DNA"/>
</dbReference>
<evidence type="ECO:0000256" key="1">
    <source>
        <dbReference type="SAM" id="MobiDB-lite"/>
    </source>
</evidence>
<evidence type="ECO:0000313" key="3">
    <source>
        <dbReference type="Proteomes" id="UP000279275"/>
    </source>
</evidence>
<keyword evidence="3" id="KW-1185">Reference proteome</keyword>
<comment type="caution">
    <text evidence="2">The sequence shown here is derived from an EMBL/GenBank/DDBJ whole genome shotgun (WGS) entry which is preliminary data.</text>
</comment>
<proteinExistence type="predicted"/>
<feature type="region of interest" description="Disordered" evidence="1">
    <location>
        <begin position="90"/>
        <end position="222"/>
    </location>
</feature>
<dbReference type="InterPro" id="IPR022536">
    <property type="entry name" value="EspC"/>
</dbReference>
<feature type="compositionally biased region" description="Low complexity" evidence="1">
    <location>
        <begin position="571"/>
        <end position="583"/>
    </location>
</feature>
<feature type="compositionally biased region" description="Polar residues" evidence="1">
    <location>
        <begin position="140"/>
        <end position="154"/>
    </location>
</feature>
<feature type="compositionally biased region" description="Gly residues" evidence="1">
    <location>
        <begin position="162"/>
        <end position="181"/>
    </location>
</feature>
<dbReference type="OrthoDB" id="4495983at2"/>
<dbReference type="AlphaFoldDB" id="A0A3M2KV70"/>
<feature type="compositionally biased region" description="Pro residues" evidence="1">
    <location>
        <begin position="584"/>
        <end position="595"/>
    </location>
</feature>
<feature type="compositionally biased region" description="Low complexity" evidence="1">
    <location>
        <begin position="121"/>
        <end position="132"/>
    </location>
</feature>
<name>A0A3M2KV70_9NOCA</name>
<sequence length="595" mass="60930">MADGLNLDPAELRRRALDHQRMSEQTREWSKPPSAWLDAFQHNYGTIAEPVRAALNNYYDARERAGNHLADQHAQTSAALHSAADDLEGVDLQGGSTVSGSGGQVPDGPTHAGPGGPGDPVPAGGPTTGDPVDAGHTDTRLVNATTGAAPTLSTPMLPDFGSMGGHGGDGGSGGALPGGDGFTATGALHGTPNPDDALLGLPGAGGDLSSAGQHNGQRSDDQPPMLVPPMLSPFARAVAAAKDSATETAVVNGGPDDDLILARTLLGAVLAAVDSPAVGLAWAVSVMRGPSGVRVFLTSTEGRGWLPAGLFLPQEVSTPWQWDELLGGDAGAAWEGITDPARILAEFGAALGPRDDTRITALVSSAPIDAGLKVSLPDASVEGMVGPAYDLDLRVSTPDTLDRLGLTGTAQALESVAAVQEPAIRLGCLTLAADAHAAVGRTVPTPAEALSARNLRERILTTLQAGQSVPRQLWDDLRDADDLLSAAMLSRRVDVGRVELGGLRLDDNADVLRAMVFERRCTELVLLLSGETDQQTLRDAVYAHQQIAAHPQFVPPVARPAATAPAAGPVVTAGPPSVAVAPPVDAPPVVAPLSN</sequence>
<dbReference type="RefSeq" id="WP_122190761.1">
    <property type="nucleotide sequence ID" value="NZ_RFFH01000014.1"/>
</dbReference>
<dbReference type="Proteomes" id="UP000279275">
    <property type="component" value="Unassembled WGS sequence"/>
</dbReference>
<dbReference type="Pfam" id="PF10824">
    <property type="entry name" value="T7SS_ESX_EspC"/>
    <property type="match status" value="1"/>
</dbReference>
<evidence type="ECO:0000313" key="2">
    <source>
        <dbReference type="EMBL" id="RMI29527.1"/>
    </source>
</evidence>
<dbReference type="GO" id="GO:0009306">
    <property type="term" value="P:protein secretion"/>
    <property type="evidence" value="ECO:0007669"/>
    <property type="project" value="InterPro"/>
</dbReference>
<gene>
    <name evidence="2" type="ORF">EBN03_26010</name>
</gene>
<accession>A0A3M2KV70</accession>
<reference evidence="2 3" key="1">
    <citation type="submission" date="2018-10" db="EMBL/GenBank/DDBJ databases">
        <title>Isolation from cow dung.</title>
        <authorList>
            <person name="Ling L."/>
        </authorList>
    </citation>
    <scope>NUCLEOTIDE SEQUENCE [LARGE SCALE GENOMIC DNA]</scope>
    <source>
        <strain evidence="2 3">NEAU-LL90</strain>
    </source>
</reference>
<organism evidence="2 3">
    <name type="scientific">Nocardia stercoris</name>
    <dbReference type="NCBI Taxonomy" id="2483361"/>
    <lineage>
        <taxon>Bacteria</taxon>
        <taxon>Bacillati</taxon>
        <taxon>Actinomycetota</taxon>
        <taxon>Actinomycetes</taxon>
        <taxon>Mycobacteriales</taxon>
        <taxon>Nocardiaceae</taxon>
        <taxon>Nocardia</taxon>
    </lineage>
</organism>
<feature type="region of interest" description="Disordered" evidence="1">
    <location>
        <begin position="571"/>
        <end position="595"/>
    </location>
</feature>
<protein>
    <submittedName>
        <fullName evidence="2">Uncharacterized protein</fullName>
    </submittedName>
</protein>
<feature type="compositionally biased region" description="Low complexity" evidence="1">
    <location>
        <begin position="194"/>
        <end position="212"/>
    </location>
</feature>